<keyword evidence="1" id="KW-0732">Signal</keyword>
<name>A0A1G8YR55_9GAMM</name>
<dbReference type="PIRSF" id="PIRSF028688">
    <property type="entry name" value="UCP_imp_028688"/>
    <property type="match status" value="1"/>
</dbReference>
<evidence type="ECO:0000313" key="4">
    <source>
        <dbReference type="Proteomes" id="UP000199527"/>
    </source>
</evidence>
<evidence type="ECO:0000259" key="2">
    <source>
        <dbReference type="Pfam" id="PF17680"/>
    </source>
</evidence>
<evidence type="ECO:0000256" key="1">
    <source>
        <dbReference type="SAM" id="SignalP"/>
    </source>
</evidence>
<dbReference type="InterPro" id="IPR014549">
    <property type="entry name" value="FlgO"/>
</dbReference>
<protein>
    <submittedName>
        <fullName evidence="3">TolB amino-terminal domain-containing protein</fullName>
    </submittedName>
</protein>
<feature type="domain" description="FlgO" evidence="2">
    <location>
        <begin position="45"/>
        <end position="171"/>
    </location>
</feature>
<dbReference type="Pfam" id="PF17680">
    <property type="entry name" value="FlgO"/>
    <property type="match status" value="1"/>
</dbReference>
<dbReference type="PROSITE" id="PS51257">
    <property type="entry name" value="PROKAR_LIPOPROTEIN"/>
    <property type="match status" value="1"/>
</dbReference>
<dbReference type="OrthoDB" id="6116374at2"/>
<organism evidence="3 4">
    <name type="scientific">Ferrimonas sediminum</name>
    <dbReference type="NCBI Taxonomy" id="718193"/>
    <lineage>
        <taxon>Bacteria</taxon>
        <taxon>Pseudomonadati</taxon>
        <taxon>Pseudomonadota</taxon>
        <taxon>Gammaproteobacteria</taxon>
        <taxon>Alteromonadales</taxon>
        <taxon>Ferrimonadaceae</taxon>
        <taxon>Ferrimonas</taxon>
    </lineage>
</organism>
<proteinExistence type="predicted"/>
<dbReference type="Proteomes" id="UP000199527">
    <property type="component" value="Unassembled WGS sequence"/>
</dbReference>
<feature type="chain" id="PRO_5011644071" evidence="1">
    <location>
        <begin position="17"/>
        <end position="206"/>
    </location>
</feature>
<feature type="signal peptide" evidence="1">
    <location>
        <begin position="1"/>
        <end position="16"/>
    </location>
</feature>
<keyword evidence="4" id="KW-1185">Reference proteome</keyword>
<dbReference type="EMBL" id="FNEM01000018">
    <property type="protein sequence ID" value="SDK05329.1"/>
    <property type="molecule type" value="Genomic_DNA"/>
</dbReference>
<gene>
    <name evidence="3" type="ORF">SAMN04488540_11821</name>
</gene>
<dbReference type="AlphaFoldDB" id="A0A1G8YR55"/>
<dbReference type="InterPro" id="IPR041215">
    <property type="entry name" value="FlgO_dom"/>
</dbReference>
<accession>A0A1G8YR55</accession>
<reference evidence="4" key="1">
    <citation type="submission" date="2016-10" db="EMBL/GenBank/DDBJ databases">
        <authorList>
            <person name="Varghese N."/>
            <person name="Submissions S."/>
        </authorList>
    </citation>
    <scope>NUCLEOTIDE SEQUENCE [LARGE SCALE GENOMIC DNA]</scope>
    <source>
        <strain evidence="4">DSM 23317</strain>
    </source>
</reference>
<evidence type="ECO:0000313" key="3">
    <source>
        <dbReference type="EMBL" id="SDK05329.1"/>
    </source>
</evidence>
<sequence length="206" mass="22598">MKAAIGVLFLLLTACAAPPETPLPDYSDSGKGLPHSSALIHLSARIAEDLERNHDLLNKRQLIAVTTPVWLNNINASGRLPRQLGEGLLSALHQRGFNLVELNSSKQIRVSEQGNLILSRDYQRLEANLPVNQVLVATLSQDSDGVIINSRLVDIANNRVVSTSQAFLSWQESAGYLEPSYSVTEQQGMLIRDEQPGRTPVREVTP</sequence>
<dbReference type="RefSeq" id="WP_090367451.1">
    <property type="nucleotide sequence ID" value="NZ_FNEM01000018.1"/>
</dbReference>